<name>A0ABP0G0Y1_CLALP</name>
<gene>
    <name evidence="3" type="ORF">CVLEPA_LOCUS16610</name>
</gene>
<feature type="domain" description="ShKT" evidence="2">
    <location>
        <begin position="193"/>
        <end position="226"/>
    </location>
</feature>
<dbReference type="InterPro" id="IPR003582">
    <property type="entry name" value="ShKT_dom"/>
</dbReference>
<dbReference type="SMART" id="SM00209">
    <property type="entry name" value="TSP1"/>
    <property type="match status" value="1"/>
</dbReference>
<comment type="caution">
    <text evidence="1">Lacks conserved residue(s) required for the propagation of feature annotation.</text>
</comment>
<proteinExistence type="predicted"/>
<sequence>MLYCPLHLPFMFSIHLDIIVKQWMAKNVTRFRIFKKVRLSGRKLQSVFLQARQGPDPLFDLIGSWSNLTSPEGHRLVTCGEASHSVGLYVSDGIANYTITFAWNGVCTKNTTFFLFALDAGNTTWQHIRVNCHNSLTISDNKEFSMWTKFGSCSVTCGKGLQIRTRKYHLERCDGPTEDVQICIKGSCPNVVCIDKFVNCKNWSRHCNGSFGLWIKVNCPQTCKICKSPQNVSDNLSPSQGDAHDIFYSF</sequence>
<dbReference type="SMART" id="SM00254">
    <property type="entry name" value="ShKT"/>
    <property type="match status" value="1"/>
</dbReference>
<dbReference type="Gene3D" id="2.20.100.10">
    <property type="entry name" value="Thrombospondin type-1 (TSP1) repeat"/>
    <property type="match status" value="1"/>
</dbReference>
<evidence type="ECO:0000256" key="1">
    <source>
        <dbReference type="PROSITE-ProRule" id="PRU01005"/>
    </source>
</evidence>
<organism evidence="3 4">
    <name type="scientific">Clavelina lepadiformis</name>
    <name type="common">Light-bulb sea squirt</name>
    <name type="synonym">Ascidia lepadiformis</name>
    <dbReference type="NCBI Taxonomy" id="159417"/>
    <lineage>
        <taxon>Eukaryota</taxon>
        <taxon>Metazoa</taxon>
        <taxon>Chordata</taxon>
        <taxon>Tunicata</taxon>
        <taxon>Ascidiacea</taxon>
        <taxon>Aplousobranchia</taxon>
        <taxon>Clavelinidae</taxon>
        <taxon>Clavelina</taxon>
    </lineage>
</organism>
<evidence type="ECO:0000313" key="4">
    <source>
        <dbReference type="Proteomes" id="UP001642483"/>
    </source>
</evidence>
<reference evidence="3 4" key="1">
    <citation type="submission" date="2024-02" db="EMBL/GenBank/DDBJ databases">
        <authorList>
            <person name="Daric V."/>
            <person name="Darras S."/>
        </authorList>
    </citation>
    <scope>NUCLEOTIDE SEQUENCE [LARGE SCALE GENOMIC DNA]</scope>
</reference>
<dbReference type="InterPro" id="IPR036383">
    <property type="entry name" value="TSP1_rpt_sf"/>
</dbReference>
<protein>
    <recommendedName>
        <fullName evidence="2">ShKT domain-containing protein</fullName>
    </recommendedName>
</protein>
<dbReference type="EMBL" id="CAWYQH010000100">
    <property type="protein sequence ID" value="CAK8685481.1"/>
    <property type="molecule type" value="Genomic_DNA"/>
</dbReference>
<dbReference type="PROSITE" id="PS51670">
    <property type="entry name" value="SHKT"/>
    <property type="match status" value="1"/>
</dbReference>
<dbReference type="Proteomes" id="UP001642483">
    <property type="component" value="Unassembled WGS sequence"/>
</dbReference>
<accession>A0ABP0G0Y1</accession>
<evidence type="ECO:0000259" key="2">
    <source>
        <dbReference type="PROSITE" id="PS51670"/>
    </source>
</evidence>
<comment type="caution">
    <text evidence="3">The sequence shown here is derived from an EMBL/GenBank/DDBJ whole genome shotgun (WGS) entry which is preliminary data.</text>
</comment>
<dbReference type="SUPFAM" id="SSF82895">
    <property type="entry name" value="TSP-1 type 1 repeat"/>
    <property type="match status" value="1"/>
</dbReference>
<keyword evidence="4" id="KW-1185">Reference proteome</keyword>
<dbReference type="Gene3D" id="1.10.10.1870">
    <property type="entry name" value="ShTK domain-like"/>
    <property type="match status" value="1"/>
</dbReference>
<dbReference type="Pfam" id="PF00090">
    <property type="entry name" value="TSP_1"/>
    <property type="match status" value="1"/>
</dbReference>
<dbReference type="PROSITE" id="PS50092">
    <property type="entry name" value="TSP1"/>
    <property type="match status" value="1"/>
</dbReference>
<dbReference type="Pfam" id="PF01549">
    <property type="entry name" value="ShK"/>
    <property type="match status" value="1"/>
</dbReference>
<evidence type="ECO:0000313" key="3">
    <source>
        <dbReference type="EMBL" id="CAK8685481.1"/>
    </source>
</evidence>
<dbReference type="InterPro" id="IPR000884">
    <property type="entry name" value="TSP1_rpt"/>
</dbReference>